<dbReference type="HAMAP" id="MF_01114">
    <property type="entry name" value="RecX"/>
    <property type="match status" value="1"/>
</dbReference>
<dbReference type="Pfam" id="PF21982">
    <property type="entry name" value="RecX_HTH1"/>
    <property type="match status" value="1"/>
</dbReference>
<evidence type="ECO:0000256" key="4">
    <source>
        <dbReference type="ARBA" id="ARBA00018111"/>
    </source>
</evidence>
<dbReference type="Pfam" id="PF21981">
    <property type="entry name" value="RecX_HTH3"/>
    <property type="match status" value="2"/>
</dbReference>
<comment type="similarity">
    <text evidence="3 6">Belongs to the RecX family.</text>
</comment>
<evidence type="ECO:0000259" key="8">
    <source>
        <dbReference type="Pfam" id="PF21981"/>
    </source>
</evidence>
<evidence type="ECO:0000256" key="3">
    <source>
        <dbReference type="ARBA" id="ARBA00009695"/>
    </source>
</evidence>
<dbReference type="PANTHER" id="PTHR33602">
    <property type="entry name" value="REGULATORY PROTEIN RECX FAMILY PROTEIN"/>
    <property type="match status" value="1"/>
</dbReference>
<dbReference type="Proteomes" id="UP001370590">
    <property type="component" value="Unassembled WGS sequence"/>
</dbReference>
<dbReference type="PANTHER" id="PTHR33602:SF1">
    <property type="entry name" value="REGULATORY PROTEIN RECX FAMILY PROTEIN"/>
    <property type="match status" value="1"/>
</dbReference>
<evidence type="ECO:0000313" key="10">
    <source>
        <dbReference type="EMBL" id="MEJ6399593.1"/>
    </source>
</evidence>
<accession>A0ABU8SI44</accession>
<comment type="subcellular location">
    <subcellularLocation>
        <location evidence="2 6">Cytoplasm</location>
    </subcellularLocation>
</comment>
<comment type="caution">
    <text evidence="10">The sequence shown here is derived from an EMBL/GenBank/DDBJ whole genome shotgun (WGS) entry which is preliminary data.</text>
</comment>
<feature type="domain" description="RecX third three-helical" evidence="8">
    <location>
        <begin position="163"/>
        <end position="203"/>
    </location>
</feature>
<evidence type="ECO:0000256" key="2">
    <source>
        <dbReference type="ARBA" id="ARBA00004496"/>
    </source>
</evidence>
<proteinExistence type="inferred from homology"/>
<dbReference type="InterPro" id="IPR036388">
    <property type="entry name" value="WH-like_DNA-bd_sf"/>
</dbReference>
<dbReference type="InterPro" id="IPR003783">
    <property type="entry name" value="Regulatory_RecX"/>
</dbReference>
<evidence type="ECO:0000256" key="1">
    <source>
        <dbReference type="ARBA" id="ARBA00003529"/>
    </source>
</evidence>
<dbReference type="RefSeq" id="WP_339959446.1">
    <property type="nucleotide sequence ID" value="NZ_JAWMWH010000001.1"/>
</dbReference>
<name>A0ABU8SI44_9LACO</name>
<gene>
    <name evidence="6 10" type="primary">recX</name>
    <name evidence="10" type="ORF">R4146_00085</name>
</gene>
<dbReference type="InterPro" id="IPR053926">
    <property type="entry name" value="RecX_HTH_1st"/>
</dbReference>
<dbReference type="EMBL" id="JAWMWH010000001">
    <property type="protein sequence ID" value="MEJ6399593.1"/>
    <property type="molecule type" value="Genomic_DNA"/>
</dbReference>
<comment type="function">
    <text evidence="1 6">Modulates RecA activity.</text>
</comment>
<dbReference type="InterPro" id="IPR053924">
    <property type="entry name" value="RecX_HTH_2nd"/>
</dbReference>
<feature type="domain" description="RecX third three-helical" evidence="8">
    <location>
        <begin position="219"/>
        <end position="259"/>
    </location>
</feature>
<evidence type="ECO:0000259" key="9">
    <source>
        <dbReference type="Pfam" id="PF21982"/>
    </source>
</evidence>
<dbReference type="InterPro" id="IPR053925">
    <property type="entry name" value="RecX_HTH_3rd"/>
</dbReference>
<keyword evidence="5 6" id="KW-0963">Cytoplasm</keyword>
<evidence type="ECO:0000256" key="5">
    <source>
        <dbReference type="ARBA" id="ARBA00022490"/>
    </source>
</evidence>
<feature type="domain" description="RecX first three-helical" evidence="9">
    <location>
        <begin position="63"/>
        <end position="101"/>
    </location>
</feature>
<protein>
    <recommendedName>
        <fullName evidence="4 6">Regulatory protein RecX</fullName>
    </recommendedName>
</protein>
<evidence type="ECO:0000256" key="6">
    <source>
        <dbReference type="HAMAP-Rule" id="MF_01114"/>
    </source>
</evidence>
<feature type="domain" description="RecX second three-helical" evidence="7">
    <location>
        <begin position="108"/>
        <end position="149"/>
    </location>
</feature>
<dbReference type="Gene3D" id="1.10.10.10">
    <property type="entry name" value="Winged helix-like DNA-binding domain superfamily/Winged helix DNA-binding domain"/>
    <property type="match status" value="4"/>
</dbReference>
<dbReference type="NCBIfam" id="NF010733">
    <property type="entry name" value="PRK14135.1"/>
    <property type="match status" value="1"/>
</dbReference>
<evidence type="ECO:0000259" key="7">
    <source>
        <dbReference type="Pfam" id="PF02631"/>
    </source>
</evidence>
<sequence length="266" mass="31050">MESKITKIAAQRRKGRFNIFIDGHYAFPVSENVLIRYQLVKDMVIDESLENQLVSADHIDKIYQKAINYLSGQLRTTQEVVNKLKTETEDSAIIDSVVERLKQNLLLDDQSYANSYVRSEVRIQDKGPTAIKQHLHQKGIADSMIESALDEFYSDDDLVVNGLKQARKMFKRYQNDSFNQAINKVKNGLVRKGYSFEIIDQVIELADFKPDFDHQAVVLKKQFEKSWHRYRRYDQQQRAYKTKQALYRKGFSLDSISQLIDAEIEQ</sequence>
<organism evidence="10 11">
    <name type="scientific">Nicoliella lavandulae</name>
    <dbReference type="NCBI Taxonomy" id="3082954"/>
    <lineage>
        <taxon>Bacteria</taxon>
        <taxon>Bacillati</taxon>
        <taxon>Bacillota</taxon>
        <taxon>Bacilli</taxon>
        <taxon>Lactobacillales</taxon>
        <taxon>Lactobacillaceae</taxon>
        <taxon>Nicoliella</taxon>
    </lineage>
</organism>
<evidence type="ECO:0000313" key="11">
    <source>
        <dbReference type="Proteomes" id="UP001370590"/>
    </source>
</evidence>
<keyword evidence="11" id="KW-1185">Reference proteome</keyword>
<dbReference type="Pfam" id="PF02631">
    <property type="entry name" value="RecX_HTH2"/>
    <property type="match status" value="1"/>
</dbReference>
<reference evidence="10 11" key="1">
    <citation type="submission" date="2023-10" db="EMBL/GenBank/DDBJ databases">
        <title>Nicoliella lavandulae sp. nov. isolated from Lavandula angustifolia flowers.</title>
        <authorList>
            <person name="Alcantara C."/>
            <person name="Zuniga M."/>
            <person name="Landete J.M."/>
            <person name="Monedero V."/>
        </authorList>
    </citation>
    <scope>NUCLEOTIDE SEQUENCE [LARGE SCALE GENOMIC DNA]</scope>
    <source>
        <strain evidence="10 11">Es01</strain>
    </source>
</reference>